<organism evidence="2 3">
    <name type="scientific">Drosophila simulans</name>
    <name type="common">Fruit fly</name>
    <dbReference type="NCBI Taxonomy" id="7240"/>
    <lineage>
        <taxon>Eukaryota</taxon>
        <taxon>Metazoa</taxon>
        <taxon>Ecdysozoa</taxon>
        <taxon>Arthropoda</taxon>
        <taxon>Hexapoda</taxon>
        <taxon>Insecta</taxon>
        <taxon>Pterygota</taxon>
        <taxon>Neoptera</taxon>
        <taxon>Endopterygota</taxon>
        <taxon>Diptera</taxon>
        <taxon>Brachycera</taxon>
        <taxon>Muscomorpha</taxon>
        <taxon>Ephydroidea</taxon>
        <taxon>Drosophilidae</taxon>
        <taxon>Drosophila</taxon>
        <taxon>Sophophora</taxon>
    </lineage>
</organism>
<dbReference type="EMBL" id="CM000362">
    <property type="protein sequence ID" value="EDX08590.1"/>
    <property type="molecule type" value="Genomic_DNA"/>
</dbReference>
<keyword evidence="1" id="KW-1133">Transmembrane helix</keyword>
<dbReference type="AlphaFoldDB" id="B4QCH4"/>
<evidence type="ECO:0000256" key="1">
    <source>
        <dbReference type="SAM" id="Phobius"/>
    </source>
</evidence>
<name>B4QCH4_DROSI</name>
<gene>
    <name evidence="2" type="primary">Dsim\GD24934</name>
    <name evidence="2" type="ORF">Dsim_GD24934</name>
</gene>
<sequence length="57" mass="6401">MDNLGVVLLVLCALSFLLFLLRVLLIACRSYSMSLRPKQEQAPSLTHARMSYQFGGQ</sequence>
<dbReference type="HOGENOM" id="CLU_2998592_0_0_1"/>
<evidence type="ECO:0000313" key="3">
    <source>
        <dbReference type="Proteomes" id="UP000000304"/>
    </source>
</evidence>
<dbReference type="OMA" id="THARMSY"/>
<dbReference type="Proteomes" id="UP000000304">
    <property type="component" value="Chromosome 2R"/>
</dbReference>
<protein>
    <submittedName>
        <fullName evidence="2">GD24934</fullName>
    </submittedName>
</protein>
<keyword evidence="3" id="KW-1185">Reference proteome</keyword>
<reference evidence="2 3" key="1">
    <citation type="journal article" date="2007" name="Nature">
        <title>Evolution of genes and genomes on the Drosophila phylogeny.</title>
        <authorList>
            <consortium name="Drosophila 12 Genomes Consortium"/>
            <person name="Clark A.G."/>
            <person name="Eisen M.B."/>
            <person name="Smith D.R."/>
            <person name="Bergman C.M."/>
            <person name="Oliver B."/>
            <person name="Markow T.A."/>
            <person name="Kaufman T.C."/>
            <person name="Kellis M."/>
            <person name="Gelbart W."/>
            <person name="Iyer V.N."/>
            <person name="Pollard D.A."/>
            <person name="Sackton T.B."/>
            <person name="Larracuente A.M."/>
            <person name="Singh N.D."/>
            <person name="Abad J.P."/>
            <person name="Abt D.N."/>
            <person name="Adryan B."/>
            <person name="Aguade M."/>
            <person name="Akashi H."/>
            <person name="Anderson W.W."/>
            <person name="Aquadro C.F."/>
            <person name="Ardell D.H."/>
            <person name="Arguello R."/>
            <person name="Artieri C.G."/>
            <person name="Barbash D.A."/>
            <person name="Barker D."/>
            <person name="Barsanti P."/>
            <person name="Batterham P."/>
            <person name="Batzoglou S."/>
            <person name="Begun D."/>
            <person name="Bhutkar A."/>
            <person name="Blanco E."/>
            <person name="Bosak S.A."/>
            <person name="Bradley R.K."/>
            <person name="Brand A.D."/>
            <person name="Brent M.R."/>
            <person name="Brooks A.N."/>
            <person name="Brown R.H."/>
            <person name="Butlin R.K."/>
            <person name="Caggese C."/>
            <person name="Calvi B.R."/>
            <person name="Bernardo de Carvalho A."/>
            <person name="Caspi A."/>
            <person name="Castrezana S."/>
            <person name="Celniker S.E."/>
            <person name="Chang J.L."/>
            <person name="Chapple C."/>
            <person name="Chatterji S."/>
            <person name="Chinwalla A."/>
            <person name="Civetta A."/>
            <person name="Clifton S.W."/>
            <person name="Comeron J.M."/>
            <person name="Costello J.C."/>
            <person name="Coyne J.A."/>
            <person name="Daub J."/>
            <person name="David R.G."/>
            <person name="Delcher A.L."/>
            <person name="Delehaunty K."/>
            <person name="Do C.B."/>
            <person name="Ebling H."/>
            <person name="Edwards K."/>
            <person name="Eickbush T."/>
            <person name="Evans J.D."/>
            <person name="Filipski A."/>
            <person name="Findeiss S."/>
            <person name="Freyhult E."/>
            <person name="Fulton L."/>
            <person name="Fulton R."/>
            <person name="Garcia A.C."/>
            <person name="Gardiner A."/>
            <person name="Garfield D.A."/>
            <person name="Garvin B.E."/>
            <person name="Gibson G."/>
            <person name="Gilbert D."/>
            <person name="Gnerre S."/>
            <person name="Godfrey J."/>
            <person name="Good R."/>
            <person name="Gotea V."/>
            <person name="Gravely B."/>
            <person name="Greenberg A.J."/>
            <person name="Griffiths-Jones S."/>
            <person name="Gross S."/>
            <person name="Guigo R."/>
            <person name="Gustafson E.A."/>
            <person name="Haerty W."/>
            <person name="Hahn M.W."/>
            <person name="Halligan D.L."/>
            <person name="Halpern A.L."/>
            <person name="Halter G.M."/>
            <person name="Han M.V."/>
            <person name="Heger A."/>
            <person name="Hillier L."/>
            <person name="Hinrichs A.S."/>
            <person name="Holmes I."/>
            <person name="Hoskins R.A."/>
            <person name="Hubisz M.J."/>
            <person name="Hultmark D."/>
            <person name="Huntley M.A."/>
            <person name="Jaffe D.B."/>
            <person name="Jagadeeshan S."/>
            <person name="Jeck W.R."/>
            <person name="Johnson J."/>
            <person name="Jones C.D."/>
            <person name="Jordan W.C."/>
            <person name="Karpen G.H."/>
            <person name="Kataoka E."/>
            <person name="Keightley P.D."/>
            <person name="Kheradpour P."/>
            <person name="Kirkness E.F."/>
            <person name="Koerich L.B."/>
            <person name="Kristiansen K."/>
            <person name="Kudrna D."/>
            <person name="Kulathinal R.J."/>
            <person name="Kumar S."/>
            <person name="Kwok R."/>
            <person name="Lander E."/>
            <person name="Langley C.H."/>
            <person name="Lapoint R."/>
            <person name="Lazzaro B.P."/>
            <person name="Lee S.J."/>
            <person name="Levesque L."/>
            <person name="Li R."/>
            <person name="Lin C.F."/>
            <person name="Lin M.F."/>
            <person name="Lindblad-Toh K."/>
            <person name="Llopart A."/>
            <person name="Long M."/>
            <person name="Low L."/>
            <person name="Lozovsky E."/>
            <person name="Lu J."/>
            <person name="Luo M."/>
            <person name="Machado C.A."/>
            <person name="Makalowski W."/>
            <person name="Marzo M."/>
            <person name="Matsuda M."/>
            <person name="Matzkin L."/>
            <person name="McAllister B."/>
            <person name="McBride C.S."/>
            <person name="McKernan B."/>
            <person name="McKernan K."/>
            <person name="Mendez-Lago M."/>
            <person name="Minx P."/>
            <person name="Mollenhauer M.U."/>
            <person name="Montooth K."/>
            <person name="Mount S.M."/>
            <person name="Mu X."/>
            <person name="Myers E."/>
            <person name="Negre B."/>
            <person name="Newfeld S."/>
            <person name="Nielsen R."/>
            <person name="Noor M.A."/>
            <person name="O'Grady P."/>
            <person name="Pachter L."/>
            <person name="Papaceit M."/>
            <person name="Parisi M.J."/>
            <person name="Parisi M."/>
            <person name="Parts L."/>
            <person name="Pedersen J.S."/>
            <person name="Pesole G."/>
            <person name="Phillippy A.M."/>
            <person name="Ponting C.P."/>
            <person name="Pop M."/>
            <person name="Porcelli D."/>
            <person name="Powell J.R."/>
            <person name="Prohaska S."/>
            <person name="Pruitt K."/>
            <person name="Puig M."/>
            <person name="Quesneville H."/>
            <person name="Ram K.R."/>
            <person name="Rand D."/>
            <person name="Rasmussen M.D."/>
            <person name="Reed L.K."/>
            <person name="Reenan R."/>
            <person name="Reily A."/>
            <person name="Remington K.A."/>
            <person name="Rieger T.T."/>
            <person name="Ritchie M.G."/>
            <person name="Robin C."/>
            <person name="Rogers Y.H."/>
            <person name="Rohde C."/>
            <person name="Rozas J."/>
            <person name="Rubenfield M.J."/>
            <person name="Ruiz A."/>
            <person name="Russo S."/>
            <person name="Salzberg S.L."/>
            <person name="Sanchez-Gracia A."/>
            <person name="Saranga D.J."/>
            <person name="Sato H."/>
            <person name="Schaeffer S.W."/>
            <person name="Schatz M.C."/>
            <person name="Schlenke T."/>
            <person name="Schwartz R."/>
            <person name="Segarra C."/>
            <person name="Singh R.S."/>
            <person name="Sirot L."/>
            <person name="Sirota M."/>
            <person name="Sisneros N.B."/>
            <person name="Smith C.D."/>
            <person name="Smith T.F."/>
            <person name="Spieth J."/>
            <person name="Stage D.E."/>
            <person name="Stark A."/>
            <person name="Stephan W."/>
            <person name="Strausberg R.L."/>
            <person name="Strempel S."/>
            <person name="Sturgill D."/>
            <person name="Sutton G."/>
            <person name="Sutton G.G."/>
            <person name="Tao W."/>
            <person name="Teichmann S."/>
            <person name="Tobari Y.N."/>
            <person name="Tomimura Y."/>
            <person name="Tsolas J.M."/>
            <person name="Valente V.L."/>
            <person name="Venter E."/>
            <person name="Venter J.C."/>
            <person name="Vicario S."/>
            <person name="Vieira F.G."/>
            <person name="Vilella A.J."/>
            <person name="Villasante A."/>
            <person name="Walenz B."/>
            <person name="Wang J."/>
            <person name="Wasserman M."/>
            <person name="Watts T."/>
            <person name="Wilson D."/>
            <person name="Wilson R.K."/>
            <person name="Wing R.A."/>
            <person name="Wolfner M.F."/>
            <person name="Wong A."/>
            <person name="Wong G.K."/>
            <person name="Wu C.I."/>
            <person name="Wu G."/>
            <person name="Yamamoto D."/>
            <person name="Yang H.P."/>
            <person name="Yang S.P."/>
            <person name="Yorke J.A."/>
            <person name="Yoshida K."/>
            <person name="Zdobnov E."/>
            <person name="Zhang P."/>
            <person name="Zhang Y."/>
            <person name="Zimin A.V."/>
            <person name="Baldwin J."/>
            <person name="Abdouelleil A."/>
            <person name="Abdulkadir J."/>
            <person name="Abebe A."/>
            <person name="Abera B."/>
            <person name="Abreu J."/>
            <person name="Acer S.C."/>
            <person name="Aftuck L."/>
            <person name="Alexander A."/>
            <person name="An P."/>
            <person name="Anderson E."/>
            <person name="Anderson S."/>
            <person name="Arachi H."/>
            <person name="Azer M."/>
            <person name="Bachantsang P."/>
            <person name="Barry A."/>
            <person name="Bayul T."/>
            <person name="Berlin A."/>
            <person name="Bessette D."/>
            <person name="Bloom T."/>
            <person name="Blye J."/>
            <person name="Boguslavskiy L."/>
            <person name="Bonnet C."/>
            <person name="Boukhgalter B."/>
            <person name="Bourzgui I."/>
            <person name="Brown A."/>
            <person name="Cahill P."/>
            <person name="Channer S."/>
            <person name="Cheshatsang Y."/>
            <person name="Chuda L."/>
            <person name="Citroen M."/>
            <person name="Collymore A."/>
            <person name="Cooke P."/>
            <person name="Costello M."/>
            <person name="D'Aco K."/>
            <person name="Daza R."/>
            <person name="De Haan G."/>
            <person name="DeGray S."/>
            <person name="DeMaso C."/>
            <person name="Dhargay N."/>
            <person name="Dooley K."/>
            <person name="Dooley E."/>
            <person name="Doricent M."/>
            <person name="Dorje P."/>
            <person name="Dorjee K."/>
            <person name="Dupes A."/>
            <person name="Elong R."/>
            <person name="Falk J."/>
            <person name="Farina A."/>
            <person name="Faro S."/>
            <person name="Ferguson D."/>
            <person name="Fisher S."/>
            <person name="Foley C.D."/>
            <person name="Franke A."/>
            <person name="Friedrich D."/>
            <person name="Gadbois L."/>
            <person name="Gearin G."/>
            <person name="Gearin C.R."/>
            <person name="Giannoukos G."/>
            <person name="Goode T."/>
            <person name="Graham J."/>
            <person name="Grandbois E."/>
            <person name="Grewal S."/>
            <person name="Gyaltsen K."/>
            <person name="Hafez N."/>
            <person name="Hagos B."/>
            <person name="Hall J."/>
            <person name="Henson C."/>
            <person name="Hollinger A."/>
            <person name="Honan T."/>
            <person name="Huard M.D."/>
            <person name="Hughes L."/>
            <person name="Hurhula B."/>
            <person name="Husby M.E."/>
            <person name="Kamat A."/>
            <person name="Kanga B."/>
            <person name="Kashin S."/>
            <person name="Khazanovich D."/>
            <person name="Kisner P."/>
            <person name="Lance K."/>
            <person name="Lara M."/>
            <person name="Lee W."/>
            <person name="Lennon N."/>
            <person name="Letendre F."/>
            <person name="LeVine R."/>
            <person name="Lipovsky A."/>
            <person name="Liu X."/>
            <person name="Liu J."/>
            <person name="Liu S."/>
            <person name="Lokyitsang T."/>
            <person name="Lokyitsang Y."/>
            <person name="Lubonja R."/>
            <person name="Lui A."/>
            <person name="MacDonald P."/>
            <person name="Magnisalis V."/>
            <person name="Maru K."/>
            <person name="Matthews C."/>
            <person name="McCusker W."/>
            <person name="McDonough S."/>
            <person name="Mehta T."/>
            <person name="Meldrim J."/>
            <person name="Meneus L."/>
            <person name="Mihai O."/>
            <person name="Mihalev A."/>
            <person name="Mihova T."/>
            <person name="Mittelman R."/>
            <person name="Mlenga V."/>
            <person name="Montmayeur A."/>
            <person name="Mulrain L."/>
            <person name="Navidi A."/>
            <person name="Naylor J."/>
            <person name="Negash T."/>
            <person name="Nguyen T."/>
            <person name="Nguyen N."/>
            <person name="Nicol R."/>
            <person name="Norbu C."/>
            <person name="Norbu N."/>
            <person name="Novod N."/>
            <person name="O'Neill B."/>
            <person name="Osman S."/>
            <person name="Markiewicz E."/>
            <person name="Oyono O.L."/>
            <person name="Patti C."/>
            <person name="Phunkhang P."/>
            <person name="Pierre F."/>
            <person name="Priest M."/>
            <person name="Raghuraman S."/>
            <person name="Rege F."/>
            <person name="Reyes R."/>
            <person name="Rise C."/>
            <person name="Rogov P."/>
            <person name="Ross K."/>
            <person name="Ryan E."/>
            <person name="Settipalli S."/>
            <person name="Shea T."/>
            <person name="Sherpa N."/>
            <person name="Shi L."/>
            <person name="Shih D."/>
            <person name="Sparrow T."/>
            <person name="Spaulding J."/>
            <person name="Stalker J."/>
            <person name="Stange-Thomann N."/>
            <person name="Stavropoulos S."/>
            <person name="Stone C."/>
            <person name="Strader C."/>
            <person name="Tesfaye S."/>
            <person name="Thomson T."/>
            <person name="Thoulutsang Y."/>
            <person name="Thoulutsang D."/>
            <person name="Topham K."/>
            <person name="Topping I."/>
            <person name="Tsamla T."/>
            <person name="Vassiliev H."/>
            <person name="Vo A."/>
            <person name="Wangchuk T."/>
            <person name="Wangdi T."/>
            <person name="Weiand M."/>
            <person name="Wilkinson J."/>
            <person name="Wilson A."/>
            <person name="Yadav S."/>
            <person name="Young G."/>
            <person name="Yu Q."/>
            <person name="Zembek L."/>
            <person name="Zhong D."/>
            <person name="Zimmer A."/>
            <person name="Zwirko Z."/>
            <person name="Jaffe D.B."/>
            <person name="Alvarez P."/>
            <person name="Brockman W."/>
            <person name="Butler J."/>
            <person name="Chin C."/>
            <person name="Gnerre S."/>
            <person name="Grabherr M."/>
            <person name="Kleber M."/>
            <person name="Mauceli E."/>
            <person name="MacCallum I."/>
        </authorList>
    </citation>
    <scope>NUCLEOTIDE SEQUENCE [LARGE SCALE GENOMIC DNA]</scope>
    <source>
        <strain evidence="3">white501</strain>
    </source>
</reference>
<keyword evidence="1" id="KW-0812">Transmembrane</keyword>
<dbReference type="PhylomeDB" id="B4QCH4"/>
<keyword evidence="1" id="KW-0472">Membrane</keyword>
<accession>B4QCH4</accession>
<feature type="transmembrane region" description="Helical" evidence="1">
    <location>
        <begin position="6"/>
        <end position="28"/>
    </location>
</feature>
<evidence type="ECO:0000313" key="2">
    <source>
        <dbReference type="EMBL" id="EDX08590.1"/>
    </source>
</evidence>
<proteinExistence type="predicted"/>